<evidence type="ECO:0000313" key="4">
    <source>
        <dbReference type="Proteomes" id="UP001530293"/>
    </source>
</evidence>
<gene>
    <name evidence="3" type="ORF">ACHAWU_001873</name>
</gene>
<dbReference type="Proteomes" id="UP001530293">
    <property type="component" value="Unassembled WGS sequence"/>
</dbReference>
<dbReference type="InterPro" id="IPR049213">
    <property type="entry name" value="DUF6816"/>
</dbReference>
<evidence type="ECO:0000259" key="2">
    <source>
        <dbReference type="Pfam" id="PF20670"/>
    </source>
</evidence>
<name>A0ABD3MC78_9STRA</name>
<evidence type="ECO:0000256" key="1">
    <source>
        <dbReference type="SAM" id="MobiDB-lite"/>
    </source>
</evidence>
<feature type="region of interest" description="Disordered" evidence="1">
    <location>
        <begin position="13"/>
        <end position="34"/>
    </location>
</feature>
<dbReference type="Pfam" id="PF20670">
    <property type="entry name" value="DUF6816"/>
    <property type="match status" value="1"/>
</dbReference>
<dbReference type="AlphaFoldDB" id="A0ABD3MC78"/>
<dbReference type="EMBL" id="JALLBG020000182">
    <property type="protein sequence ID" value="KAL3760538.1"/>
    <property type="molecule type" value="Genomic_DNA"/>
</dbReference>
<reference evidence="3 4" key="1">
    <citation type="submission" date="2024-10" db="EMBL/GenBank/DDBJ databases">
        <title>Updated reference genomes for cyclostephanoid diatoms.</title>
        <authorList>
            <person name="Roberts W.R."/>
            <person name="Alverson A.J."/>
        </authorList>
    </citation>
    <scope>NUCLEOTIDE SEQUENCE [LARGE SCALE GENOMIC DNA]</scope>
    <source>
        <strain evidence="3 4">AJA232-27</strain>
    </source>
</reference>
<proteinExistence type="predicted"/>
<sequence>MLHSARTVAVGPLALGHRPRSHQGDNDNDESSSSSSALRRNILLALAAPPSTLLLPTSLANAAETPAEAIRLLSSKTIPGLGPPDIYYPSYFIGSWKVTSVITASDDNFWNDLKSNGVNLPVTIVSKMRFVPYNAGKDFIENSDTYPNNNVPAIADRAYNEQSYYTALSEEINRLYSTTKPTLPSIQSAIWTPTNPNVLSLTYVNGSSKEIKVTKRSVDVSNDGNSIFSSEFRRITTVPPSAANSIGVGGIPSISKSRVLTKWKQSATATDGVDRIEGIEIVYNESGTLGDKDKNADPLLGGGSSKAGSIPLPYGNDTKDLPDWRSTKTKILMERSGG</sequence>
<keyword evidence="4" id="KW-1185">Reference proteome</keyword>
<evidence type="ECO:0000313" key="3">
    <source>
        <dbReference type="EMBL" id="KAL3760538.1"/>
    </source>
</evidence>
<protein>
    <recommendedName>
        <fullName evidence="2">DUF6816 domain-containing protein</fullName>
    </recommendedName>
</protein>
<comment type="caution">
    <text evidence="3">The sequence shown here is derived from an EMBL/GenBank/DDBJ whole genome shotgun (WGS) entry which is preliminary data.</text>
</comment>
<feature type="domain" description="DUF6816" evidence="2">
    <location>
        <begin position="80"/>
        <end position="273"/>
    </location>
</feature>
<feature type="region of interest" description="Disordered" evidence="1">
    <location>
        <begin position="292"/>
        <end position="323"/>
    </location>
</feature>
<accession>A0ABD3MC78</accession>
<organism evidence="3 4">
    <name type="scientific">Discostella pseudostelligera</name>
    <dbReference type="NCBI Taxonomy" id="259834"/>
    <lineage>
        <taxon>Eukaryota</taxon>
        <taxon>Sar</taxon>
        <taxon>Stramenopiles</taxon>
        <taxon>Ochrophyta</taxon>
        <taxon>Bacillariophyta</taxon>
        <taxon>Coscinodiscophyceae</taxon>
        <taxon>Thalassiosirophycidae</taxon>
        <taxon>Stephanodiscales</taxon>
        <taxon>Stephanodiscaceae</taxon>
        <taxon>Discostella</taxon>
    </lineage>
</organism>